<accession>A0A4Y2JXN0</accession>
<name>A0A4Y2JXN0_ARAVE</name>
<evidence type="ECO:0000313" key="1">
    <source>
        <dbReference type="EMBL" id="GBM95051.1"/>
    </source>
</evidence>
<reference evidence="1 2" key="1">
    <citation type="journal article" date="2019" name="Sci. Rep.">
        <title>Orb-weaving spider Araneus ventricosus genome elucidates the spidroin gene catalogue.</title>
        <authorList>
            <person name="Kono N."/>
            <person name="Nakamura H."/>
            <person name="Ohtoshi R."/>
            <person name="Moran D.A.P."/>
            <person name="Shinohara A."/>
            <person name="Yoshida Y."/>
            <person name="Fujiwara M."/>
            <person name="Mori M."/>
            <person name="Tomita M."/>
            <person name="Arakawa K."/>
        </authorList>
    </citation>
    <scope>NUCLEOTIDE SEQUENCE [LARGE SCALE GENOMIC DNA]</scope>
</reference>
<dbReference type="Proteomes" id="UP000499080">
    <property type="component" value="Unassembled WGS sequence"/>
</dbReference>
<sequence>MQITTGVPRADCQIERMHGILIPVPAKLSIDDPAKLFKFVPDVQRIINRAVSRSSKFTPFELMTGVKMRNKGDLKIKEILDEKYMNSIIQEKETIREETKANIFKVQEENRRRIAPIYKINDLVAIKRTQKEVSSSNPSF</sequence>
<dbReference type="InterPro" id="IPR036397">
    <property type="entry name" value="RNaseH_sf"/>
</dbReference>
<gene>
    <name evidence="1" type="ORF">AVEN_117612_1</name>
</gene>
<organism evidence="1 2">
    <name type="scientific">Araneus ventricosus</name>
    <name type="common">Orbweaver spider</name>
    <name type="synonym">Epeira ventricosa</name>
    <dbReference type="NCBI Taxonomy" id="182803"/>
    <lineage>
        <taxon>Eukaryota</taxon>
        <taxon>Metazoa</taxon>
        <taxon>Ecdysozoa</taxon>
        <taxon>Arthropoda</taxon>
        <taxon>Chelicerata</taxon>
        <taxon>Arachnida</taxon>
        <taxon>Araneae</taxon>
        <taxon>Araneomorphae</taxon>
        <taxon>Entelegynae</taxon>
        <taxon>Araneoidea</taxon>
        <taxon>Araneidae</taxon>
        <taxon>Araneus</taxon>
    </lineage>
</organism>
<dbReference type="GO" id="GO:0003676">
    <property type="term" value="F:nucleic acid binding"/>
    <property type="evidence" value="ECO:0007669"/>
    <property type="project" value="InterPro"/>
</dbReference>
<keyword evidence="2" id="KW-1185">Reference proteome</keyword>
<evidence type="ECO:0000313" key="2">
    <source>
        <dbReference type="Proteomes" id="UP000499080"/>
    </source>
</evidence>
<dbReference type="AlphaFoldDB" id="A0A4Y2JXN0"/>
<dbReference type="OrthoDB" id="6435681at2759"/>
<protein>
    <submittedName>
        <fullName evidence="1">Uncharacterized protein</fullName>
    </submittedName>
</protein>
<dbReference type="EMBL" id="BGPR01004023">
    <property type="protein sequence ID" value="GBM95051.1"/>
    <property type="molecule type" value="Genomic_DNA"/>
</dbReference>
<dbReference type="Gene3D" id="3.30.420.10">
    <property type="entry name" value="Ribonuclease H-like superfamily/Ribonuclease H"/>
    <property type="match status" value="1"/>
</dbReference>
<comment type="caution">
    <text evidence="1">The sequence shown here is derived from an EMBL/GenBank/DDBJ whole genome shotgun (WGS) entry which is preliminary data.</text>
</comment>
<proteinExistence type="predicted"/>